<evidence type="ECO:0000256" key="4">
    <source>
        <dbReference type="ARBA" id="ARBA00023125"/>
    </source>
</evidence>
<dbReference type="Pfam" id="PF15630">
    <property type="entry name" value="CENP-S"/>
    <property type="match status" value="1"/>
</dbReference>
<comment type="similarity">
    <text evidence="1">Belongs to the TAF9 family. CENP-S/MHF1 subfamily.</text>
</comment>
<dbReference type="GO" id="GO:0046982">
    <property type="term" value="F:protein heterodimerization activity"/>
    <property type="evidence" value="ECO:0007669"/>
    <property type="project" value="InterPro"/>
</dbReference>
<dbReference type="InterPro" id="IPR029003">
    <property type="entry name" value="CENP-S/Mhf1"/>
</dbReference>
<evidence type="ECO:0000256" key="1">
    <source>
        <dbReference type="ARBA" id="ARBA00006612"/>
    </source>
</evidence>
<dbReference type="InterPro" id="IPR009072">
    <property type="entry name" value="Histone-fold"/>
</dbReference>
<dbReference type="GO" id="GO:0000712">
    <property type="term" value="P:resolution of meiotic recombination intermediates"/>
    <property type="evidence" value="ECO:0007669"/>
    <property type="project" value="TreeGrafter"/>
</dbReference>
<dbReference type="PANTHER" id="PTHR22980:SF0">
    <property type="entry name" value="CENTROMERE PROTEIN S"/>
    <property type="match status" value="1"/>
</dbReference>
<dbReference type="PANTHER" id="PTHR22980">
    <property type="entry name" value="CORTISTATIN"/>
    <property type="match status" value="1"/>
</dbReference>
<evidence type="ECO:0000313" key="6">
    <source>
        <dbReference type="EMBL" id="MXU91655.1"/>
    </source>
</evidence>
<evidence type="ECO:0000256" key="3">
    <source>
        <dbReference type="ARBA" id="ARBA00022763"/>
    </source>
</evidence>
<dbReference type="GO" id="GO:0003677">
    <property type="term" value="F:DNA binding"/>
    <property type="evidence" value="ECO:0007669"/>
    <property type="project" value="UniProtKB-KW"/>
</dbReference>
<dbReference type="Gene3D" id="1.10.20.10">
    <property type="entry name" value="Histone, subunit A"/>
    <property type="match status" value="1"/>
</dbReference>
<evidence type="ECO:0000256" key="2">
    <source>
        <dbReference type="ARBA" id="ARBA00016400"/>
    </source>
</evidence>
<organism evidence="6">
    <name type="scientific">Ixodes ricinus</name>
    <name type="common">Common tick</name>
    <name type="synonym">Acarus ricinus</name>
    <dbReference type="NCBI Taxonomy" id="34613"/>
    <lineage>
        <taxon>Eukaryota</taxon>
        <taxon>Metazoa</taxon>
        <taxon>Ecdysozoa</taxon>
        <taxon>Arthropoda</taxon>
        <taxon>Chelicerata</taxon>
        <taxon>Arachnida</taxon>
        <taxon>Acari</taxon>
        <taxon>Parasitiformes</taxon>
        <taxon>Ixodida</taxon>
        <taxon>Ixodoidea</taxon>
        <taxon>Ixodidae</taxon>
        <taxon>Ixodinae</taxon>
        <taxon>Ixodes</taxon>
    </lineage>
</organism>
<dbReference type="AlphaFoldDB" id="A0A6B0UPM6"/>
<keyword evidence="4" id="KW-0238">DNA-binding</keyword>
<dbReference type="CDD" id="cd22919">
    <property type="entry name" value="HFD_CENP-S"/>
    <property type="match status" value="1"/>
</dbReference>
<name>A0A6B0UPM6_IXORI</name>
<dbReference type="GO" id="GO:0031297">
    <property type="term" value="P:replication fork processing"/>
    <property type="evidence" value="ECO:0007669"/>
    <property type="project" value="TreeGrafter"/>
</dbReference>
<evidence type="ECO:0000256" key="5">
    <source>
        <dbReference type="ARBA" id="ARBA00023204"/>
    </source>
</evidence>
<dbReference type="GO" id="GO:0003682">
    <property type="term" value="F:chromatin binding"/>
    <property type="evidence" value="ECO:0007669"/>
    <property type="project" value="TreeGrafter"/>
</dbReference>
<keyword evidence="3" id="KW-0227">DNA damage</keyword>
<sequence length="124" mass="13840">MGRQRSRVAPNPIEARGKRTFERERASARRNFSSPFQTMVCATFQYTGALEGTVVGRPVVAALTELVWKHAARTAADLEALAKHAKRATVSVDDVLLSVRHNATLHRYMQAQIPEKVATKRKQV</sequence>
<protein>
    <recommendedName>
        <fullName evidence="2">Centromere protein S</fullName>
    </recommendedName>
</protein>
<dbReference type="GO" id="GO:0006281">
    <property type="term" value="P:DNA repair"/>
    <property type="evidence" value="ECO:0007669"/>
    <property type="project" value="UniProtKB-KW"/>
</dbReference>
<dbReference type="SUPFAM" id="SSF47113">
    <property type="entry name" value="Histone-fold"/>
    <property type="match status" value="1"/>
</dbReference>
<accession>A0A6B0UPM6</accession>
<keyword evidence="5" id="KW-0234">DNA repair</keyword>
<reference evidence="6" key="1">
    <citation type="submission" date="2019-12" db="EMBL/GenBank/DDBJ databases">
        <title>An insight into the sialome of adult female Ixodes ricinus ticks feeding for 6 days.</title>
        <authorList>
            <person name="Perner J."/>
            <person name="Ribeiro J.M.C."/>
        </authorList>
    </citation>
    <scope>NUCLEOTIDE SEQUENCE</scope>
    <source>
        <strain evidence="6">Semi-engorged</strain>
        <tissue evidence="6">Salivary glands</tissue>
    </source>
</reference>
<dbReference type="GO" id="GO:0071821">
    <property type="term" value="C:FANCM-MHF complex"/>
    <property type="evidence" value="ECO:0007669"/>
    <property type="project" value="InterPro"/>
</dbReference>
<dbReference type="EMBL" id="GIFC01009572">
    <property type="protein sequence ID" value="MXU91655.1"/>
    <property type="molecule type" value="Transcribed_RNA"/>
</dbReference>
<proteinExistence type="inferred from homology"/>